<dbReference type="PANTHER" id="PTHR43200:SF2">
    <property type="entry name" value="3'(2'),5'-BISPHOSPHATE NUCLEOTIDASE"/>
    <property type="match status" value="1"/>
</dbReference>
<dbReference type="NCBIfam" id="TIGR01330">
    <property type="entry name" value="bisphos_HAL2"/>
    <property type="match status" value="1"/>
</dbReference>
<dbReference type="CDD" id="cd01517">
    <property type="entry name" value="PAP_phosphatase"/>
    <property type="match status" value="1"/>
</dbReference>
<dbReference type="SUPFAM" id="SSF56655">
    <property type="entry name" value="Carbohydrate phosphatase"/>
    <property type="match status" value="1"/>
</dbReference>
<dbReference type="EMBL" id="JBFCZG010000005">
    <property type="protein sequence ID" value="KAL3421675.1"/>
    <property type="molecule type" value="Genomic_DNA"/>
</dbReference>
<dbReference type="PANTHER" id="PTHR43200">
    <property type="entry name" value="PHOSPHATASE"/>
    <property type="match status" value="1"/>
</dbReference>
<evidence type="ECO:0000256" key="5">
    <source>
        <dbReference type="ARBA" id="ARBA00022801"/>
    </source>
</evidence>
<comment type="function">
    <text evidence="9">Converts adenosine 3'-phosphate 5'-phosphosulfate (PAPS) to adenosine 5'-phosphosulfate (APS) and 3'(2')-phosphoadenosine 5'-phosphate (PAP) to AMP.</text>
</comment>
<dbReference type="InterPro" id="IPR006239">
    <property type="entry name" value="DPNP"/>
</dbReference>
<reference evidence="10 11" key="1">
    <citation type="submission" date="2024-06" db="EMBL/GenBank/DDBJ databases">
        <title>Complete genome of Phlyctema vagabunda strain 19-DSS-EL-015.</title>
        <authorList>
            <person name="Fiorenzani C."/>
        </authorList>
    </citation>
    <scope>NUCLEOTIDE SEQUENCE [LARGE SCALE GENOMIC DNA]</scope>
    <source>
        <strain evidence="10 11">19-DSS-EL-015</strain>
    </source>
</reference>
<evidence type="ECO:0000256" key="1">
    <source>
        <dbReference type="ARBA" id="ARBA00001946"/>
    </source>
</evidence>
<dbReference type="InterPro" id="IPR020583">
    <property type="entry name" value="Inositol_monoP_metal-BS"/>
</dbReference>
<organism evidence="10 11">
    <name type="scientific">Phlyctema vagabunda</name>
    <dbReference type="NCBI Taxonomy" id="108571"/>
    <lineage>
        <taxon>Eukaryota</taxon>
        <taxon>Fungi</taxon>
        <taxon>Dikarya</taxon>
        <taxon>Ascomycota</taxon>
        <taxon>Pezizomycotina</taxon>
        <taxon>Leotiomycetes</taxon>
        <taxon>Helotiales</taxon>
        <taxon>Dermateaceae</taxon>
        <taxon>Phlyctema</taxon>
    </lineage>
</organism>
<keyword evidence="6 9" id="KW-0460">Magnesium</keyword>
<dbReference type="PROSITE" id="PS00629">
    <property type="entry name" value="IMP_1"/>
    <property type="match status" value="1"/>
</dbReference>
<accession>A0ABR4PEB9</accession>
<evidence type="ECO:0000256" key="2">
    <source>
        <dbReference type="ARBA" id="ARBA00009759"/>
    </source>
</evidence>
<evidence type="ECO:0000256" key="4">
    <source>
        <dbReference type="ARBA" id="ARBA00022723"/>
    </source>
</evidence>
<dbReference type="InterPro" id="IPR000760">
    <property type="entry name" value="Inositol_monophosphatase-like"/>
</dbReference>
<dbReference type="Proteomes" id="UP001629113">
    <property type="component" value="Unassembled WGS sequence"/>
</dbReference>
<gene>
    <name evidence="10" type="ORF">PVAG01_05831</name>
</gene>
<comment type="catalytic activity">
    <reaction evidence="8">
        <text>3'-phosphoadenylyl sulfate + H2O = adenosine 5'-phosphosulfate + phosphate</text>
        <dbReference type="Rhea" id="RHEA:77639"/>
        <dbReference type="ChEBI" id="CHEBI:15377"/>
        <dbReference type="ChEBI" id="CHEBI:43474"/>
        <dbReference type="ChEBI" id="CHEBI:58243"/>
        <dbReference type="ChEBI" id="CHEBI:58339"/>
        <dbReference type="EC" id="3.1.3.7"/>
    </reaction>
    <physiologicalReaction direction="left-to-right" evidence="8">
        <dbReference type="Rhea" id="RHEA:77640"/>
    </physiologicalReaction>
</comment>
<dbReference type="Gene3D" id="3.30.540.10">
    <property type="entry name" value="Fructose-1,6-Bisphosphatase, subunit A, domain 1"/>
    <property type="match status" value="1"/>
</dbReference>
<comment type="similarity">
    <text evidence="2 9">Belongs to the inositol monophosphatase superfamily.</text>
</comment>
<evidence type="ECO:0000313" key="11">
    <source>
        <dbReference type="Proteomes" id="UP001629113"/>
    </source>
</evidence>
<protein>
    <recommendedName>
        <fullName evidence="3 9">3'(2'),5'-bisphosphate nucleotidase</fullName>
        <ecNumber evidence="3 9">3.1.3.7</ecNumber>
    </recommendedName>
</protein>
<name>A0ABR4PEB9_9HELO</name>
<evidence type="ECO:0000256" key="9">
    <source>
        <dbReference type="RuleBase" id="RU368076"/>
    </source>
</evidence>
<dbReference type="InterPro" id="IPR051090">
    <property type="entry name" value="Inositol_monoP_superfamily"/>
</dbReference>
<dbReference type="Gene3D" id="3.40.190.80">
    <property type="match status" value="1"/>
</dbReference>
<sequence>MAPNRYHHELHIACLAVQRASLATKTILSSIDKGEISKSDDSPVTVADFAAQALLISAIHYVFPGDTFVGEESSAALRENQSLRDRVWELVHSTRLEDAEAEAALGQIESPAAMLDIIDLGGNGKGGNSGRVWMLDPVDGTATFVRGEQYAVCLGLVEDGDQKVGVLGLPNLKLERERIEEEVVDTEGYGIMLSAIRGQGAYSGKMSNGALEAGQKIQVQKDTTQSGAIHMINQRWDSMDNAKHRLVTAKLGASWPGTEIWAAQVRYSALAVGGGDVLVRIPLDPSKKVNTWDHIGGILIAEEVGVKVTDLDGRAIDFGAGRKLSANYGIVAARENIHDKVLEAAQEVLKV</sequence>
<evidence type="ECO:0000256" key="7">
    <source>
        <dbReference type="ARBA" id="ARBA00044479"/>
    </source>
</evidence>
<keyword evidence="5 9" id="KW-0378">Hydrolase</keyword>
<evidence type="ECO:0000256" key="8">
    <source>
        <dbReference type="ARBA" id="ARBA00044484"/>
    </source>
</evidence>
<proteinExistence type="inferred from homology"/>
<comment type="caution">
    <text evidence="10">The sequence shown here is derived from an EMBL/GenBank/DDBJ whole genome shotgun (WGS) entry which is preliminary data.</text>
</comment>
<evidence type="ECO:0000256" key="6">
    <source>
        <dbReference type="ARBA" id="ARBA00022842"/>
    </source>
</evidence>
<comment type="catalytic activity">
    <reaction evidence="7">
        <text>adenosine 3',5'-bisphosphate + H2O = AMP + phosphate</text>
        <dbReference type="Rhea" id="RHEA:10040"/>
        <dbReference type="ChEBI" id="CHEBI:15377"/>
        <dbReference type="ChEBI" id="CHEBI:43474"/>
        <dbReference type="ChEBI" id="CHEBI:58343"/>
        <dbReference type="ChEBI" id="CHEBI:456215"/>
        <dbReference type="EC" id="3.1.3.7"/>
    </reaction>
    <physiologicalReaction direction="left-to-right" evidence="7">
        <dbReference type="Rhea" id="RHEA:10041"/>
    </physiologicalReaction>
</comment>
<keyword evidence="4 9" id="KW-0479">Metal-binding</keyword>
<keyword evidence="11" id="KW-1185">Reference proteome</keyword>
<dbReference type="Pfam" id="PF00459">
    <property type="entry name" value="Inositol_P"/>
    <property type="match status" value="1"/>
</dbReference>
<evidence type="ECO:0000313" key="10">
    <source>
        <dbReference type="EMBL" id="KAL3421675.1"/>
    </source>
</evidence>
<comment type="cofactor">
    <cofactor evidence="1 9">
        <name>Mg(2+)</name>
        <dbReference type="ChEBI" id="CHEBI:18420"/>
    </cofactor>
</comment>
<evidence type="ECO:0000256" key="3">
    <source>
        <dbReference type="ARBA" id="ARBA00012633"/>
    </source>
</evidence>
<dbReference type="EC" id="3.1.3.7" evidence="3 9"/>